<reference evidence="2" key="1">
    <citation type="submission" date="2021-04" db="EMBL/GenBank/DDBJ databases">
        <authorList>
            <consortium name="Molecular Ecology Group"/>
        </authorList>
    </citation>
    <scope>NUCLEOTIDE SEQUENCE</scope>
</reference>
<evidence type="ECO:0000313" key="3">
    <source>
        <dbReference type="Proteomes" id="UP000678393"/>
    </source>
</evidence>
<comment type="caution">
    <text evidence="2">The sequence shown here is derived from an EMBL/GenBank/DDBJ whole genome shotgun (WGS) entry which is preliminary data.</text>
</comment>
<feature type="domain" description="CFAP47-like immunoglobulin-like" evidence="1">
    <location>
        <begin position="528"/>
        <end position="660"/>
    </location>
</feature>
<protein>
    <recommendedName>
        <fullName evidence="1">CFAP47-like immunoglobulin-like domain-containing protein</fullName>
    </recommendedName>
</protein>
<organism evidence="2 3">
    <name type="scientific">Candidula unifasciata</name>
    <dbReference type="NCBI Taxonomy" id="100452"/>
    <lineage>
        <taxon>Eukaryota</taxon>
        <taxon>Metazoa</taxon>
        <taxon>Spiralia</taxon>
        <taxon>Lophotrochozoa</taxon>
        <taxon>Mollusca</taxon>
        <taxon>Gastropoda</taxon>
        <taxon>Heterobranchia</taxon>
        <taxon>Euthyneura</taxon>
        <taxon>Panpulmonata</taxon>
        <taxon>Eupulmonata</taxon>
        <taxon>Stylommatophora</taxon>
        <taxon>Helicina</taxon>
        <taxon>Helicoidea</taxon>
        <taxon>Geomitridae</taxon>
        <taxon>Candidula</taxon>
    </lineage>
</organism>
<dbReference type="OrthoDB" id="10060824at2759"/>
<accession>A0A8S3YTA0</accession>
<evidence type="ECO:0000313" key="2">
    <source>
        <dbReference type="EMBL" id="CAG5120334.1"/>
    </source>
</evidence>
<dbReference type="GO" id="GO:0060271">
    <property type="term" value="P:cilium assembly"/>
    <property type="evidence" value="ECO:0007669"/>
    <property type="project" value="TreeGrafter"/>
</dbReference>
<gene>
    <name evidence="2" type="ORF">CUNI_LOCUS5892</name>
</gene>
<dbReference type="PANTHER" id="PTHR45912:SF3">
    <property type="entry name" value="CILIA- AND FLAGELLA-ASSOCIATED PROTEIN 47"/>
    <property type="match status" value="1"/>
</dbReference>
<dbReference type="Proteomes" id="UP000678393">
    <property type="component" value="Unassembled WGS sequence"/>
</dbReference>
<dbReference type="Pfam" id="PF26579">
    <property type="entry name" value="Ig_CFAP47"/>
    <property type="match status" value="1"/>
</dbReference>
<dbReference type="EMBL" id="CAJHNH020000879">
    <property type="protein sequence ID" value="CAG5120334.1"/>
    <property type="molecule type" value="Genomic_DNA"/>
</dbReference>
<proteinExistence type="predicted"/>
<name>A0A8S3YTA0_9EUPU</name>
<dbReference type="GO" id="GO:0005929">
    <property type="term" value="C:cilium"/>
    <property type="evidence" value="ECO:0007669"/>
    <property type="project" value="TreeGrafter"/>
</dbReference>
<keyword evidence="3" id="KW-1185">Reference proteome</keyword>
<evidence type="ECO:0000259" key="1">
    <source>
        <dbReference type="Pfam" id="PF26579"/>
    </source>
</evidence>
<sequence length="824" mass="90870">VNMSDEDWPIVATITGSAFHGPQTLLARAHVITNYPLTFKPLKEEEILGKLILTNKSDGSEQVFELIGKGEKPLPLDQIQLTCGARASLHHTVKVPNVTSKRLTYRVESDLPFITGQQTITVLPHQTGSYNMVITPNRRGQFKGILAFIAGKCRVNETDSDEDAELEKDEESEFHGYRMWYSLEVDVKAPLPEKTVTVVCDCYNKTLVDFIVRNPTPKEITLKASIRGSELTGPLSITLDPGVKDVYSLTFAPTQAGESRGSLIFFHEDVGEFWYNLLLKAEPPAPKSLPNMECELGSWTRQIIALNNPTEEGIDLYPSVSNTNNFTLEVDTEKPITLKPGCVTKVSLKFKPSNLGDEGHKAKVTFFSDQLGEWVFYASGTGLLPKPHLPVVTNAAPGSSSTLFIVFRNPTDLAVLADVTIVDNGQDGDSLKEKRLSSESAFKLLLKHSSGVRVGPKSSLEIPISFAPNDSASYQAYCRVIMRREDGQPWSYTPTDSLGRKLPSHTASVSEIRWLYPLHGTTDSMPGKDIFQISSSVHSQLAKTLDVSLTDEFSKAAHVRLKTPKQKKSSIPESSIVGHTPETAEEYSFELLYDSDDTKSVIENCVEVKMIKHMKTNTGTVTLVFEVNFAPTVKMDHFVNLLIKKAQGGFWVVPLRFTATGRPVDDTIVIESSGLDKPSTVGFRLNSQQQQPEDFVAFFENGSDTAFSVTPERGELAPKNTTGTLISVTFLPKIYGKVYTSTLIVKTASNVQWTYEVKGVLPDYQPPRGVSAHPIAGPHPQLRLHSTKKNYVRRNLKLLATAVSSPIKGAPLVPIGNVYNKVVM</sequence>
<dbReference type="PANTHER" id="PTHR45912">
    <property type="entry name" value="CILIA- AND FLAGELLA-ASSOCIATED PROTEIN 47"/>
    <property type="match status" value="1"/>
</dbReference>
<dbReference type="InterPro" id="IPR058952">
    <property type="entry name" value="Ig_CFAP47"/>
</dbReference>
<dbReference type="AlphaFoldDB" id="A0A8S3YTA0"/>
<feature type="non-terminal residue" evidence="2">
    <location>
        <position position="824"/>
    </location>
</feature>